<keyword evidence="7" id="KW-1185">Reference proteome</keyword>
<feature type="signal peptide" evidence="4">
    <location>
        <begin position="1"/>
        <end position="24"/>
    </location>
</feature>
<dbReference type="Pfam" id="PF07691">
    <property type="entry name" value="PA14"/>
    <property type="match status" value="1"/>
</dbReference>
<dbReference type="SMART" id="SM01217">
    <property type="entry name" value="Fn3_like"/>
    <property type="match status" value="1"/>
</dbReference>
<evidence type="ECO:0000256" key="1">
    <source>
        <dbReference type="ARBA" id="ARBA00005336"/>
    </source>
</evidence>
<dbReference type="Pfam" id="PF00933">
    <property type="entry name" value="Glyco_hydro_3"/>
    <property type="match status" value="1"/>
</dbReference>
<dbReference type="PROSITE" id="PS51820">
    <property type="entry name" value="PA14"/>
    <property type="match status" value="1"/>
</dbReference>
<dbReference type="InterPro" id="IPR026891">
    <property type="entry name" value="Fn3-like"/>
</dbReference>
<dbReference type="Gene3D" id="2.60.40.10">
    <property type="entry name" value="Immunoglobulins"/>
    <property type="match status" value="1"/>
</dbReference>
<dbReference type="EMBL" id="SJSK01000005">
    <property type="protein sequence ID" value="TCC88608.1"/>
    <property type="molecule type" value="Genomic_DNA"/>
</dbReference>
<dbReference type="InterPro" id="IPR036881">
    <property type="entry name" value="Glyco_hydro_3_C_sf"/>
</dbReference>
<dbReference type="GO" id="GO:0046556">
    <property type="term" value="F:alpha-L-arabinofuranosidase activity"/>
    <property type="evidence" value="ECO:0007669"/>
    <property type="project" value="TreeGrafter"/>
</dbReference>
<feature type="chain" id="PRO_5020559442" evidence="4">
    <location>
        <begin position="25"/>
        <end position="866"/>
    </location>
</feature>
<evidence type="ECO:0000256" key="3">
    <source>
        <dbReference type="ARBA" id="ARBA00022801"/>
    </source>
</evidence>
<dbReference type="Gene3D" id="3.40.50.1700">
    <property type="entry name" value="Glycoside hydrolase family 3 C-terminal domain"/>
    <property type="match status" value="2"/>
</dbReference>
<dbReference type="Pfam" id="PF14310">
    <property type="entry name" value="Fn3-like"/>
    <property type="match status" value="1"/>
</dbReference>
<dbReference type="InterPro" id="IPR037524">
    <property type="entry name" value="PA14/GLEYA"/>
</dbReference>
<evidence type="ECO:0000256" key="4">
    <source>
        <dbReference type="SAM" id="SignalP"/>
    </source>
</evidence>
<dbReference type="InterPro" id="IPR044993">
    <property type="entry name" value="BXL"/>
</dbReference>
<dbReference type="Proteomes" id="UP000292884">
    <property type="component" value="Unassembled WGS sequence"/>
</dbReference>
<comment type="caution">
    <text evidence="6">The sequence shown here is derived from an EMBL/GenBank/DDBJ whole genome shotgun (WGS) entry which is preliminary data.</text>
</comment>
<gene>
    <name evidence="6" type="ORF">EZ428_18385</name>
</gene>
<accession>A0A4R0MP59</accession>
<sequence>MIFKIKLLCCGSILASLISLNTYAQNKPNYKYNFQNPNLSVEERVNDLVSHLTLEQKIAQMCNGAPGIDSLGILPYNWWSEGLHGICRSGIATVFPQAIGLSATWNDGLHQRVADIISSEFRAKYNEALQNKEYGQRYKGLTIWSPNINIFRDPRWGRGQETYGEDPYLTGRFGVAFVKGLQGDNPTYLKTVATPKHYAVHSGPEALRHVFDAQTSARDFWDTYAPAFEACIKEGKAWSVMSAYNRYMGEAATASPFLLQDVLRDKWGFKGYVVSDCDGVADIYKTHKLVATAEEASALAVKGGCDLNCGNTYKSLTTAVEKGLITEKEIDISVKRLFTARIKLGMFDPTDLVPYNKIPANAYDLPEHRKLALESARQSMVLLKNNDHTLPLSKNTKNILVVGPNANAYEVLLGNYNGIPSSMVNVLDGIKKKMPRANITYLPGCDYTSNVISFNTIPASAFKGGIKAEYFQNQVLKGTPKAIKTEKDIDFNYTTNGPADNITNDNFSARFTGQLFVESEGDYNLGILGETGFRLFLDDVLIIDHWPKGGTKKKISLKKGLHNFKLEYFVTENVDFAELHFQWARVNPSLMNELVEAARKNDVVVFAGGISPQMEGEGGTNDRKSILLPELQTETLKKLHSAGKPIVLVLMSGSALTVNWENANLPAILQAWYPGEEGGTAVADVLFGDYNPAGRMPVTVYKSDKDLPDITDYNMKGRTYRYFEGETLYPFGYGLSYSNFTYSNLSIPKTAKVGAEVTVTIEVQNTGKVAGDEVVQVYIKDFTPSLVLPIHSLQQFRRVHLKAGEKQKVSFVLTPKSFSHLTKDVVRVTERGSFEIAVGGQQPNVKGTTSRTTQVLSQKLELTTKN</sequence>
<dbReference type="PANTHER" id="PTHR42721">
    <property type="entry name" value="SUGAR HYDROLASE-RELATED"/>
    <property type="match status" value="1"/>
</dbReference>
<dbReference type="GO" id="GO:0009044">
    <property type="term" value="F:xylan 1,4-beta-xylosidase activity"/>
    <property type="evidence" value="ECO:0007669"/>
    <property type="project" value="InterPro"/>
</dbReference>
<dbReference type="Gene3D" id="3.20.20.300">
    <property type="entry name" value="Glycoside hydrolase, family 3, N-terminal domain"/>
    <property type="match status" value="1"/>
</dbReference>
<dbReference type="InterPro" id="IPR017853">
    <property type="entry name" value="GH"/>
</dbReference>
<dbReference type="InterPro" id="IPR013783">
    <property type="entry name" value="Ig-like_fold"/>
</dbReference>
<protein>
    <submittedName>
        <fullName evidence="6">Glucan 1,4-alpha-glucosidase</fullName>
    </submittedName>
</protein>
<evidence type="ECO:0000259" key="5">
    <source>
        <dbReference type="PROSITE" id="PS51820"/>
    </source>
</evidence>
<dbReference type="SUPFAM" id="SSF52279">
    <property type="entry name" value="Beta-D-glucan exohydrolase, C-terminal domain"/>
    <property type="match status" value="1"/>
</dbReference>
<dbReference type="SUPFAM" id="SSF51445">
    <property type="entry name" value="(Trans)glycosidases"/>
    <property type="match status" value="1"/>
</dbReference>
<name>A0A4R0MP59_9SPHI</name>
<dbReference type="SUPFAM" id="SSF56988">
    <property type="entry name" value="Anthrax protective antigen"/>
    <property type="match status" value="1"/>
</dbReference>
<keyword evidence="3" id="KW-0378">Hydrolase</keyword>
<keyword evidence="2 4" id="KW-0732">Signal</keyword>
<dbReference type="Pfam" id="PF01915">
    <property type="entry name" value="Glyco_hydro_3_C"/>
    <property type="match status" value="1"/>
</dbReference>
<dbReference type="InterPro" id="IPR001764">
    <property type="entry name" value="Glyco_hydro_3_N"/>
</dbReference>
<dbReference type="InterPro" id="IPR011658">
    <property type="entry name" value="PA14_dom"/>
</dbReference>
<dbReference type="RefSeq" id="WP_131554662.1">
    <property type="nucleotide sequence ID" value="NZ_SJSK01000005.1"/>
</dbReference>
<organism evidence="6 7">
    <name type="scientific">Pedobacter frigiditerrae</name>
    <dbReference type="NCBI Taxonomy" id="2530452"/>
    <lineage>
        <taxon>Bacteria</taxon>
        <taxon>Pseudomonadati</taxon>
        <taxon>Bacteroidota</taxon>
        <taxon>Sphingobacteriia</taxon>
        <taxon>Sphingobacteriales</taxon>
        <taxon>Sphingobacteriaceae</taxon>
        <taxon>Pedobacter</taxon>
    </lineage>
</organism>
<dbReference type="PRINTS" id="PR00133">
    <property type="entry name" value="GLHYDRLASE3"/>
</dbReference>
<dbReference type="GO" id="GO:0031222">
    <property type="term" value="P:arabinan catabolic process"/>
    <property type="evidence" value="ECO:0007669"/>
    <property type="project" value="TreeGrafter"/>
</dbReference>
<evidence type="ECO:0000313" key="6">
    <source>
        <dbReference type="EMBL" id="TCC88608.1"/>
    </source>
</evidence>
<dbReference type="PANTHER" id="PTHR42721:SF3">
    <property type="entry name" value="BETA-D-XYLOSIDASE 5-RELATED"/>
    <property type="match status" value="1"/>
</dbReference>
<evidence type="ECO:0000256" key="2">
    <source>
        <dbReference type="ARBA" id="ARBA00022729"/>
    </source>
</evidence>
<proteinExistence type="inferred from homology"/>
<reference evidence="6 7" key="1">
    <citation type="submission" date="2019-02" db="EMBL/GenBank/DDBJ databases">
        <title>Pedobacter sp. RP-1-13 sp. nov., isolated from Arctic soil.</title>
        <authorList>
            <person name="Dahal R.H."/>
        </authorList>
    </citation>
    <scope>NUCLEOTIDE SEQUENCE [LARGE SCALE GENOMIC DNA]</scope>
    <source>
        <strain evidence="6 7">RP-1-13</strain>
    </source>
</reference>
<dbReference type="InterPro" id="IPR036962">
    <property type="entry name" value="Glyco_hydro_3_N_sf"/>
</dbReference>
<dbReference type="SMART" id="SM00758">
    <property type="entry name" value="PA14"/>
    <property type="match status" value="1"/>
</dbReference>
<dbReference type="AlphaFoldDB" id="A0A4R0MP59"/>
<evidence type="ECO:0000313" key="7">
    <source>
        <dbReference type="Proteomes" id="UP000292884"/>
    </source>
</evidence>
<feature type="domain" description="PA14" evidence="5">
    <location>
        <begin position="461"/>
        <end position="599"/>
    </location>
</feature>
<dbReference type="OrthoDB" id="9758670at2"/>
<dbReference type="GO" id="GO:0045493">
    <property type="term" value="P:xylan catabolic process"/>
    <property type="evidence" value="ECO:0007669"/>
    <property type="project" value="InterPro"/>
</dbReference>
<dbReference type="InterPro" id="IPR002772">
    <property type="entry name" value="Glyco_hydro_3_C"/>
</dbReference>
<comment type="similarity">
    <text evidence="1">Belongs to the glycosyl hydrolase 3 family.</text>
</comment>